<comment type="caution">
    <text evidence="6">The sequence shown here is derived from an EMBL/GenBank/DDBJ whole genome shotgun (WGS) entry which is preliminary data.</text>
</comment>
<dbReference type="STRING" id="518637.EUBIFOR_00345"/>
<evidence type="ECO:0000313" key="7">
    <source>
        <dbReference type="Proteomes" id="UP000004315"/>
    </source>
</evidence>
<keyword evidence="1" id="KW-0805">Transcription regulation</keyword>
<sequence>MILDTIHGHYNSFFDSEKKIADYIIQHPKEVVNMTIKQLAQACNTSQASVSRFARKCQMDSFHHLKVNLARDCVNEIEQKSNTISTSDISGSLETILSNKISELTATIRNIDVDQFSVILSLIQNAKHVLVCAVGNTVPVALDCMFKFNEIGILTFTSTIWENQVSYALGLDSNDVVIAISNSGESSQVLAVCKEMKKRGVPTIGITNNEDSVVAKECVYHIQTSTREKLFLNEFCFSRISAATIIEILYLFLTNASDNSYDRISQCEELYASLKV</sequence>
<dbReference type="Pfam" id="PF01380">
    <property type="entry name" value="SIS"/>
    <property type="match status" value="1"/>
</dbReference>
<dbReference type="HOGENOM" id="CLU_055769_0_4_9"/>
<evidence type="ECO:0000256" key="1">
    <source>
        <dbReference type="ARBA" id="ARBA00023015"/>
    </source>
</evidence>
<dbReference type="SUPFAM" id="SSF53697">
    <property type="entry name" value="SIS domain"/>
    <property type="match status" value="1"/>
</dbReference>
<dbReference type="InterPro" id="IPR035472">
    <property type="entry name" value="RpiR-like_SIS"/>
</dbReference>
<feature type="domain" description="HTH rpiR-type" evidence="4">
    <location>
        <begin position="1"/>
        <end position="76"/>
    </location>
</feature>
<dbReference type="PROSITE" id="PS51071">
    <property type="entry name" value="HTH_RPIR"/>
    <property type="match status" value="1"/>
</dbReference>
<dbReference type="InterPro" id="IPR036388">
    <property type="entry name" value="WH-like_DNA-bd_sf"/>
</dbReference>
<dbReference type="GO" id="GO:0097367">
    <property type="term" value="F:carbohydrate derivative binding"/>
    <property type="evidence" value="ECO:0007669"/>
    <property type="project" value="InterPro"/>
</dbReference>
<dbReference type="EMBL" id="ABYT01000026">
    <property type="protein sequence ID" value="EEC91069.1"/>
    <property type="molecule type" value="Genomic_DNA"/>
</dbReference>
<name>B7C842_9FIRM</name>
<dbReference type="GO" id="GO:1901135">
    <property type="term" value="P:carbohydrate derivative metabolic process"/>
    <property type="evidence" value="ECO:0007669"/>
    <property type="project" value="InterPro"/>
</dbReference>
<dbReference type="SUPFAM" id="SSF46689">
    <property type="entry name" value="Homeodomain-like"/>
    <property type="match status" value="1"/>
</dbReference>
<dbReference type="Gene3D" id="3.40.50.10490">
    <property type="entry name" value="Glucose-6-phosphate isomerase like protein, domain 1"/>
    <property type="match status" value="1"/>
</dbReference>
<evidence type="ECO:0000259" key="5">
    <source>
        <dbReference type="PROSITE" id="PS51464"/>
    </source>
</evidence>
<dbReference type="AlphaFoldDB" id="B7C842"/>
<protein>
    <submittedName>
        <fullName evidence="6">SIS domain protein</fullName>
    </submittedName>
</protein>
<reference evidence="6 7" key="1">
    <citation type="submission" date="2008-10" db="EMBL/GenBank/DDBJ databases">
        <authorList>
            <person name="Fulton L."/>
            <person name="Clifton S."/>
            <person name="Fulton B."/>
            <person name="Xu J."/>
            <person name="Minx P."/>
            <person name="Pepin K.H."/>
            <person name="Johnson M."/>
            <person name="Bhonagiri V."/>
            <person name="Nash W.E."/>
            <person name="Mardis E.R."/>
            <person name="Wilson R.K."/>
        </authorList>
    </citation>
    <scope>NUCLEOTIDE SEQUENCE [LARGE SCALE GENOMIC DNA]</scope>
    <source>
        <strain evidence="6 7">DSM 3989</strain>
    </source>
</reference>
<dbReference type="GO" id="GO:0003677">
    <property type="term" value="F:DNA binding"/>
    <property type="evidence" value="ECO:0007669"/>
    <property type="project" value="UniProtKB-KW"/>
</dbReference>
<dbReference type="PROSITE" id="PS51464">
    <property type="entry name" value="SIS"/>
    <property type="match status" value="1"/>
</dbReference>
<reference evidence="6 7" key="2">
    <citation type="submission" date="2008-11" db="EMBL/GenBank/DDBJ databases">
        <title>Draft genome sequence of Eubacterium biforme (DSM 3989).</title>
        <authorList>
            <person name="Sudarsanam P."/>
            <person name="Ley R."/>
            <person name="Guruge J."/>
            <person name="Turnbaugh P.J."/>
            <person name="Mahowald M."/>
            <person name="Liep D."/>
            <person name="Gordon J."/>
        </authorList>
    </citation>
    <scope>NUCLEOTIDE SEQUENCE [LARGE SCALE GENOMIC DNA]</scope>
    <source>
        <strain evidence="6 7">DSM 3989</strain>
    </source>
</reference>
<evidence type="ECO:0000256" key="2">
    <source>
        <dbReference type="ARBA" id="ARBA00023125"/>
    </source>
</evidence>
<dbReference type="InterPro" id="IPR046348">
    <property type="entry name" value="SIS_dom_sf"/>
</dbReference>
<organism evidence="6 7">
    <name type="scientific">Holdemanella biformis DSM 3989</name>
    <dbReference type="NCBI Taxonomy" id="518637"/>
    <lineage>
        <taxon>Bacteria</taxon>
        <taxon>Bacillati</taxon>
        <taxon>Bacillota</taxon>
        <taxon>Erysipelotrichia</taxon>
        <taxon>Erysipelotrichales</taxon>
        <taxon>Erysipelotrichaceae</taxon>
        <taxon>Holdemanella</taxon>
    </lineage>
</organism>
<dbReference type="PANTHER" id="PTHR30514:SF1">
    <property type="entry name" value="HTH-TYPE TRANSCRIPTIONAL REGULATOR HEXR-RELATED"/>
    <property type="match status" value="1"/>
</dbReference>
<dbReference type="OrthoDB" id="63027at2"/>
<evidence type="ECO:0000256" key="3">
    <source>
        <dbReference type="ARBA" id="ARBA00023163"/>
    </source>
</evidence>
<keyword evidence="3" id="KW-0804">Transcription</keyword>
<dbReference type="InterPro" id="IPR000281">
    <property type="entry name" value="HTH_RpiR"/>
</dbReference>
<evidence type="ECO:0000259" key="4">
    <source>
        <dbReference type="PROSITE" id="PS51071"/>
    </source>
</evidence>
<feature type="domain" description="SIS" evidence="5">
    <location>
        <begin position="119"/>
        <end position="262"/>
    </location>
</feature>
<dbReference type="InterPro" id="IPR009057">
    <property type="entry name" value="Homeodomain-like_sf"/>
</dbReference>
<keyword evidence="2" id="KW-0238">DNA-binding</keyword>
<accession>B7C842</accession>
<dbReference type="eggNOG" id="COG1737">
    <property type="taxonomic scope" value="Bacteria"/>
</dbReference>
<proteinExistence type="predicted"/>
<dbReference type="PANTHER" id="PTHR30514">
    <property type="entry name" value="GLUCOKINASE"/>
    <property type="match status" value="1"/>
</dbReference>
<dbReference type="Proteomes" id="UP000004315">
    <property type="component" value="Unassembled WGS sequence"/>
</dbReference>
<dbReference type="Pfam" id="PF01418">
    <property type="entry name" value="HTH_6"/>
    <property type="match status" value="1"/>
</dbReference>
<dbReference type="InterPro" id="IPR047640">
    <property type="entry name" value="RpiR-like"/>
</dbReference>
<dbReference type="CDD" id="cd05013">
    <property type="entry name" value="SIS_RpiR"/>
    <property type="match status" value="1"/>
</dbReference>
<gene>
    <name evidence="6" type="ORF">EUBIFOR_00345</name>
</gene>
<dbReference type="GO" id="GO:0003700">
    <property type="term" value="F:DNA-binding transcription factor activity"/>
    <property type="evidence" value="ECO:0007669"/>
    <property type="project" value="InterPro"/>
</dbReference>
<dbReference type="RefSeq" id="WP_003864156.1">
    <property type="nucleotide sequence ID" value="NZ_DS996841.1"/>
</dbReference>
<evidence type="ECO:0000313" key="6">
    <source>
        <dbReference type="EMBL" id="EEC91069.1"/>
    </source>
</evidence>
<keyword evidence="7" id="KW-1185">Reference proteome</keyword>
<dbReference type="InterPro" id="IPR001347">
    <property type="entry name" value="SIS_dom"/>
</dbReference>
<dbReference type="Gene3D" id="1.10.10.10">
    <property type="entry name" value="Winged helix-like DNA-binding domain superfamily/Winged helix DNA-binding domain"/>
    <property type="match status" value="1"/>
</dbReference>